<protein>
    <recommendedName>
        <fullName evidence="3">Blue (type 1) copper domain-containing protein</fullName>
    </recommendedName>
</protein>
<evidence type="ECO:0000313" key="4">
    <source>
        <dbReference type="EMBL" id="KLI64062.1"/>
    </source>
</evidence>
<dbReference type="EMBL" id="LBHU01000002">
    <property type="protein sequence ID" value="KLI64062.1"/>
    <property type="molecule type" value="Genomic_DNA"/>
</dbReference>
<evidence type="ECO:0000256" key="1">
    <source>
        <dbReference type="ARBA" id="ARBA00022723"/>
    </source>
</evidence>
<dbReference type="Pfam" id="PF00127">
    <property type="entry name" value="Copper-bind"/>
    <property type="match status" value="1"/>
</dbReference>
<sequence>MAGCVSTRPIEPQIAAVSTDFSAVQRAEVSLSSFDFEPRNLQLAAGVPVELVFTNVSDSGHNFAAAEFFAAAQIRAEDADLVRNGLIELRGGRGVSIFLVPVAGTYDVDCTHLGHSALGMKGTIVVN</sequence>
<dbReference type="GO" id="GO:0009055">
    <property type="term" value="F:electron transfer activity"/>
    <property type="evidence" value="ECO:0007669"/>
    <property type="project" value="InterPro"/>
</dbReference>
<comment type="caution">
    <text evidence="4">The sequence shown here is derived from an EMBL/GenBank/DDBJ whole genome shotgun (WGS) entry which is preliminary data.</text>
</comment>
<evidence type="ECO:0000256" key="2">
    <source>
        <dbReference type="ARBA" id="ARBA00023008"/>
    </source>
</evidence>
<dbReference type="PATRIC" id="fig|874156.12.peg.1564"/>
<dbReference type="Proteomes" id="UP000053455">
    <property type="component" value="Unassembled WGS sequence"/>
</dbReference>
<dbReference type="GO" id="GO:0005507">
    <property type="term" value="F:copper ion binding"/>
    <property type="evidence" value="ECO:0007669"/>
    <property type="project" value="InterPro"/>
</dbReference>
<keyword evidence="1" id="KW-0479">Metal-binding</keyword>
<keyword evidence="2" id="KW-0186">Copper</keyword>
<dbReference type="InterPro" id="IPR008972">
    <property type="entry name" value="Cupredoxin"/>
</dbReference>
<name>A0A0H0XQ46_9SPHN</name>
<dbReference type="STRING" id="874156.GCA_001021555_01798"/>
<proteinExistence type="predicted"/>
<gene>
    <name evidence="4" type="ORF">AAV99_07605</name>
</gene>
<feature type="domain" description="Blue (type 1) copper" evidence="3">
    <location>
        <begin position="29"/>
        <end position="127"/>
    </location>
</feature>
<evidence type="ECO:0000259" key="3">
    <source>
        <dbReference type="Pfam" id="PF00127"/>
    </source>
</evidence>
<dbReference type="SUPFAM" id="SSF49503">
    <property type="entry name" value="Cupredoxins"/>
    <property type="match status" value="1"/>
</dbReference>
<evidence type="ECO:0000313" key="5">
    <source>
        <dbReference type="Proteomes" id="UP000053455"/>
    </source>
</evidence>
<organism evidence="4 5">
    <name type="scientific">Aurantiacibacter marinus</name>
    <dbReference type="NCBI Taxonomy" id="874156"/>
    <lineage>
        <taxon>Bacteria</taxon>
        <taxon>Pseudomonadati</taxon>
        <taxon>Pseudomonadota</taxon>
        <taxon>Alphaproteobacteria</taxon>
        <taxon>Sphingomonadales</taxon>
        <taxon>Erythrobacteraceae</taxon>
        <taxon>Aurantiacibacter</taxon>
    </lineage>
</organism>
<keyword evidence="5" id="KW-1185">Reference proteome</keyword>
<dbReference type="InterPro" id="IPR000923">
    <property type="entry name" value="BlueCu_1"/>
</dbReference>
<dbReference type="AlphaFoldDB" id="A0A0H0XQ46"/>
<dbReference type="Gene3D" id="2.60.40.420">
    <property type="entry name" value="Cupredoxins - blue copper proteins"/>
    <property type="match status" value="1"/>
</dbReference>
<reference evidence="4 5" key="1">
    <citation type="submission" date="2015-04" db="EMBL/GenBank/DDBJ databases">
        <title>The draft genome sequence of Erythrobacter marinus HWDM-33.</title>
        <authorList>
            <person name="Zhuang L."/>
            <person name="Liu Y."/>
            <person name="Shao Z."/>
        </authorList>
    </citation>
    <scope>NUCLEOTIDE SEQUENCE [LARGE SCALE GENOMIC DNA]</scope>
    <source>
        <strain evidence="4 5">HWDM-33</strain>
    </source>
</reference>
<accession>A0A0H0XQ46</accession>